<feature type="transmembrane region" description="Helical" evidence="1">
    <location>
        <begin position="104"/>
        <end position="125"/>
    </location>
</feature>
<feature type="transmembrane region" description="Helical" evidence="1">
    <location>
        <begin position="71"/>
        <end position="92"/>
    </location>
</feature>
<gene>
    <name evidence="2" type="ORF">AN908_07025</name>
    <name evidence="3" type="ORF">AN908_07480</name>
</gene>
<protein>
    <recommendedName>
        <fullName evidence="5">GP55 protein</fullName>
    </recommendedName>
</protein>
<accession>A0A7V8LQY3</accession>
<sequence>MAIATLILITVATMCWSLWIRKMTWSVDWELAATINIALQCAAVILMSPWASETIGVWLHDLTGQYNLEDWLAHDLYIVAASAIVFNALGRFGSDVVQSRFKRYVELPATLCIPLMFATFTAGAGVEIYRADFFRVPTDIWLTTYWFIMCGTLIYLLGYGWRALIPMWRTPGSRRLATLYFASTGAGIAACAARMATSLLPHHIQDTHTASIIVWALACACGAGFAAIAGWMWRAHLRSFTSTGQPEFQDH</sequence>
<feature type="transmembrane region" description="Helical" evidence="1">
    <location>
        <begin position="145"/>
        <end position="165"/>
    </location>
</feature>
<dbReference type="EMBL" id="LJFO01000003">
    <property type="protein sequence ID" value="KPG14381.1"/>
    <property type="molecule type" value="Genomic_DNA"/>
</dbReference>
<reference evidence="2 4" key="1">
    <citation type="submission" date="2015-09" db="EMBL/GenBank/DDBJ databases">
        <title>Genome Sequences of Mycobacterium immunogenum Isolates, Recuperated from a Chloraminated Drinking Water Distribution System Simulator Subjected to Episodes of Nitrification.</title>
        <authorList>
            <person name="Gomez-Alvarez V."/>
            <person name="Revetta R.P."/>
        </authorList>
    </citation>
    <scope>NUCLEOTIDE SEQUENCE [LARGE SCALE GENOMIC DNA]</scope>
    <source>
        <strain evidence="2 4">H008</strain>
    </source>
</reference>
<keyword evidence="1" id="KW-0812">Transmembrane</keyword>
<dbReference type="EMBL" id="LJFO01000003">
    <property type="protein sequence ID" value="KPG14313.1"/>
    <property type="molecule type" value="Genomic_DNA"/>
</dbReference>
<evidence type="ECO:0000313" key="3">
    <source>
        <dbReference type="EMBL" id="KPG14381.1"/>
    </source>
</evidence>
<feature type="transmembrane region" description="Helical" evidence="1">
    <location>
        <begin position="212"/>
        <end position="233"/>
    </location>
</feature>
<dbReference type="AlphaFoldDB" id="A0A7V8LQY3"/>
<evidence type="ECO:0008006" key="5">
    <source>
        <dbReference type="Google" id="ProtNLM"/>
    </source>
</evidence>
<name>A0A7V8LQY3_9MYCO</name>
<dbReference type="RefSeq" id="WP_054173079.1">
    <property type="nucleotide sequence ID" value="NZ_LJFO01000003.1"/>
</dbReference>
<organism evidence="2 4">
    <name type="scientific">Mycobacteroides immunogenum</name>
    <dbReference type="NCBI Taxonomy" id="83262"/>
    <lineage>
        <taxon>Bacteria</taxon>
        <taxon>Bacillati</taxon>
        <taxon>Actinomycetota</taxon>
        <taxon>Actinomycetes</taxon>
        <taxon>Mycobacteriales</taxon>
        <taxon>Mycobacteriaceae</taxon>
        <taxon>Mycobacteroides</taxon>
    </lineage>
</organism>
<proteinExistence type="predicted"/>
<dbReference type="Proteomes" id="UP000037843">
    <property type="component" value="Unassembled WGS sequence"/>
</dbReference>
<keyword evidence="1" id="KW-0472">Membrane</keyword>
<keyword evidence="1" id="KW-1133">Transmembrane helix</keyword>
<feature type="transmembrane region" description="Helical" evidence="1">
    <location>
        <begin position="177"/>
        <end position="200"/>
    </location>
</feature>
<evidence type="ECO:0000256" key="1">
    <source>
        <dbReference type="SAM" id="Phobius"/>
    </source>
</evidence>
<evidence type="ECO:0000313" key="4">
    <source>
        <dbReference type="Proteomes" id="UP000037843"/>
    </source>
</evidence>
<comment type="caution">
    <text evidence="2">The sequence shown here is derived from an EMBL/GenBank/DDBJ whole genome shotgun (WGS) entry which is preliminary data.</text>
</comment>
<evidence type="ECO:0000313" key="2">
    <source>
        <dbReference type="EMBL" id="KPG14313.1"/>
    </source>
</evidence>